<dbReference type="InterPro" id="IPR051086">
    <property type="entry name" value="RNase_D-like"/>
</dbReference>
<organism evidence="3 4">
    <name type="scientific">Rhodococcoides kroppenstedtii</name>
    <dbReference type="NCBI Taxonomy" id="293050"/>
    <lineage>
        <taxon>Bacteria</taxon>
        <taxon>Bacillati</taxon>
        <taxon>Actinomycetota</taxon>
        <taxon>Actinomycetes</taxon>
        <taxon>Mycobacteriales</taxon>
        <taxon>Nocardiaceae</taxon>
        <taxon>Rhodococcoides</taxon>
    </lineage>
</organism>
<feature type="region of interest" description="Disordered" evidence="1">
    <location>
        <begin position="1"/>
        <end position="78"/>
    </location>
</feature>
<protein>
    <submittedName>
        <fullName evidence="3">Ribonuclease D</fullName>
    </submittedName>
</protein>
<dbReference type="InterPro" id="IPR002562">
    <property type="entry name" value="3'-5'_exonuclease_dom"/>
</dbReference>
<gene>
    <name evidence="3" type="ORF">HQ605_01565</name>
</gene>
<dbReference type="Pfam" id="PF00570">
    <property type="entry name" value="HRDC"/>
    <property type="match status" value="1"/>
</dbReference>
<dbReference type="InterPro" id="IPR002121">
    <property type="entry name" value="HRDC_dom"/>
</dbReference>
<dbReference type="Proteomes" id="UP001520140">
    <property type="component" value="Unassembled WGS sequence"/>
</dbReference>
<comment type="caution">
    <text evidence="3">The sequence shown here is derived from an EMBL/GenBank/DDBJ whole genome shotgun (WGS) entry which is preliminary data.</text>
</comment>
<dbReference type="Pfam" id="PF01612">
    <property type="entry name" value="DNA_pol_A_exo1"/>
    <property type="match status" value="1"/>
</dbReference>
<dbReference type="SMART" id="SM00474">
    <property type="entry name" value="35EXOc"/>
    <property type="match status" value="1"/>
</dbReference>
<dbReference type="PANTHER" id="PTHR47649:SF1">
    <property type="entry name" value="RIBONUCLEASE D"/>
    <property type="match status" value="1"/>
</dbReference>
<reference evidence="3 4" key="1">
    <citation type="submission" date="2020-06" db="EMBL/GenBank/DDBJ databases">
        <title>Taxonomy, biology and ecology of Rhodococcus bacteria occurring in California pistachio and other woody hosts as revealed by genome sequence analyses.</title>
        <authorList>
            <person name="Gai Y."/>
            <person name="Riely B."/>
        </authorList>
    </citation>
    <scope>NUCLEOTIDE SEQUENCE [LARGE SCALE GENOMIC DNA]</scope>
    <source>
        <strain evidence="3 4">BP-284</strain>
    </source>
</reference>
<dbReference type="InterPro" id="IPR010997">
    <property type="entry name" value="HRDC-like_sf"/>
</dbReference>
<dbReference type="CDD" id="cd06142">
    <property type="entry name" value="RNaseD_exo"/>
    <property type="match status" value="1"/>
</dbReference>
<dbReference type="PROSITE" id="PS50967">
    <property type="entry name" value="HRDC"/>
    <property type="match status" value="1"/>
</dbReference>
<dbReference type="InterPro" id="IPR012337">
    <property type="entry name" value="RNaseH-like_sf"/>
</dbReference>
<evidence type="ECO:0000313" key="4">
    <source>
        <dbReference type="Proteomes" id="UP001520140"/>
    </source>
</evidence>
<evidence type="ECO:0000256" key="1">
    <source>
        <dbReference type="SAM" id="MobiDB-lite"/>
    </source>
</evidence>
<dbReference type="SMART" id="SM00341">
    <property type="entry name" value="HRDC"/>
    <property type="match status" value="1"/>
</dbReference>
<dbReference type="SUPFAM" id="SSF47819">
    <property type="entry name" value="HRDC-like"/>
    <property type="match status" value="1"/>
</dbReference>
<dbReference type="EMBL" id="JABUKG010000001">
    <property type="protein sequence ID" value="MBY6319500.1"/>
    <property type="molecule type" value="Genomic_DNA"/>
</dbReference>
<feature type="domain" description="HRDC" evidence="2">
    <location>
        <begin position="286"/>
        <end position="366"/>
    </location>
</feature>
<dbReference type="Pfam" id="PF18305">
    <property type="entry name" value="DNA_pol_A_exoN"/>
    <property type="match status" value="1"/>
</dbReference>
<dbReference type="Gene3D" id="3.30.420.10">
    <property type="entry name" value="Ribonuclease H-like superfamily/Ribonuclease H"/>
    <property type="match status" value="1"/>
</dbReference>
<keyword evidence="4" id="KW-1185">Reference proteome</keyword>
<proteinExistence type="predicted"/>
<sequence>MSRRSARSSRTPPVCRPRASPASVRAGRPAPPTPRVTEVPDPTAADSDTPEPTAADAARPEPTPLLAPRDGVPPLTDTPDAVRAVAAALAAGSGPLAVDAERASGFRYSARAYLIQLRRRGAGTVLLDPIPVVAAGDDGRDALAALADAVGDLEWVLHSADQDLPGLAELGLTPGSLYDTELAGRLAGFERVGLAAMVERVLGLSLQKGHGAADWSTRPLPDTWLNYAALDVEVLVELRDAMAEELANQGKTDWAAQEFEHIRLAPPPAPKPDRWRRTSGIHTVKNARTLAAIRELWTARDDLARKRDVAPSRVLPDSAITAAAQQNPSTSGELRSLPVFGGPRQRRQSHVWMSALERARDLPDTALPPVAQPVTGPPPISRWARRDPAAAARLTAVREAVAALSERVHVPVENLCAPDTLRRLCWEWPGPPATDDLPAHVDAVLTAHGARPWQREVVGPVVTEALATADAPEVTDE</sequence>
<dbReference type="InterPro" id="IPR041605">
    <property type="entry name" value="Exo_C"/>
</dbReference>
<dbReference type="InterPro" id="IPR036397">
    <property type="entry name" value="RNaseH_sf"/>
</dbReference>
<dbReference type="InterPro" id="IPR044876">
    <property type="entry name" value="HRDC_dom_sf"/>
</dbReference>
<dbReference type="RefSeq" id="WP_082833817.1">
    <property type="nucleotide sequence ID" value="NZ_JABUKE010000001.1"/>
</dbReference>
<dbReference type="Gene3D" id="1.10.150.80">
    <property type="entry name" value="HRDC domain"/>
    <property type="match status" value="2"/>
</dbReference>
<dbReference type="SUPFAM" id="SSF53098">
    <property type="entry name" value="Ribonuclease H-like"/>
    <property type="match status" value="1"/>
</dbReference>
<evidence type="ECO:0000313" key="3">
    <source>
        <dbReference type="EMBL" id="MBY6319500.1"/>
    </source>
</evidence>
<dbReference type="PANTHER" id="PTHR47649">
    <property type="entry name" value="RIBONUCLEASE D"/>
    <property type="match status" value="1"/>
</dbReference>
<evidence type="ECO:0000259" key="2">
    <source>
        <dbReference type="PROSITE" id="PS50967"/>
    </source>
</evidence>
<accession>A0ABS7NNB7</accession>
<name>A0ABS7NNB7_9NOCA</name>